<dbReference type="InterPro" id="IPR013103">
    <property type="entry name" value="RVT_2"/>
</dbReference>
<feature type="region of interest" description="Disordered" evidence="1">
    <location>
        <begin position="1"/>
        <end position="60"/>
    </location>
</feature>
<accession>A0AAV3RRD4</accession>
<organism evidence="3 4">
    <name type="scientific">Lithospermum erythrorhizon</name>
    <name type="common">Purple gromwell</name>
    <name type="synonym">Lithospermum officinale var. erythrorhizon</name>
    <dbReference type="NCBI Taxonomy" id="34254"/>
    <lineage>
        <taxon>Eukaryota</taxon>
        <taxon>Viridiplantae</taxon>
        <taxon>Streptophyta</taxon>
        <taxon>Embryophyta</taxon>
        <taxon>Tracheophyta</taxon>
        <taxon>Spermatophyta</taxon>
        <taxon>Magnoliopsida</taxon>
        <taxon>eudicotyledons</taxon>
        <taxon>Gunneridae</taxon>
        <taxon>Pentapetalae</taxon>
        <taxon>asterids</taxon>
        <taxon>lamiids</taxon>
        <taxon>Boraginales</taxon>
        <taxon>Boraginaceae</taxon>
        <taxon>Boraginoideae</taxon>
        <taxon>Lithospermeae</taxon>
        <taxon>Lithospermum</taxon>
    </lineage>
</organism>
<evidence type="ECO:0000256" key="1">
    <source>
        <dbReference type="SAM" id="MobiDB-lite"/>
    </source>
</evidence>
<evidence type="ECO:0000313" key="3">
    <source>
        <dbReference type="EMBL" id="GAA0184029.1"/>
    </source>
</evidence>
<feature type="domain" description="Reverse transcriptase Ty1/copia-type" evidence="2">
    <location>
        <begin position="73"/>
        <end position="141"/>
    </location>
</feature>
<feature type="compositionally biased region" description="Polar residues" evidence="1">
    <location>
        <begin position="43"/>
        <end position="57"/>
    </location>
</feature>
<name>A0AAV3RRD4_LITER</name>
<reference evidence="3 4" key="1">
    <citation type="submission" date="2024-01" db="EMBL/GenBank/DDBJ databases">
        <title>The complete chloroplast genome sequence of Lithospermum erythrorhizon: insights into the phylogenetic relationship among Boraginaceae species and the maternal lineages of purple gromwells.</title>
        <authorList>
            <person name="Okada T."/>
            <person name="Watanabe K."/>
        </authorList>
    </citation>
    <scope>NUCLEOTIDE SEQUENCE [LARGE SCALE GENOMIC DNA]</scope>
</reference>
<keyword evidence="4" id="KW-1185">Reference proteome</keyword>
<dbReference type="Proteomes" id="UP001454036">
    <property type="component" value="Unassembled WGS sequence"/>
</dbReference>
<dbReference type="AlphaFoldDB" id="A0AAV3RRD4"/>
<sequence length="141" mass="15844">MESVNVKVVDEEAEHTEAETKELVTPTVIDSSSTSPIEPDETVTPTINDSNIEPSTKIQRDHPVDNIIDEHGNVTRNRTRLVAQGYTKVESINFEETCTPVARLEVVRLLLALACLLRFKLYQMDVKTTFLNGIVQEEAYV</sequence>
<evidence type="ECO:0000313" key="4">
    <source>
        <dbReference type="Proteomes" id="UP001454036"/>
    </source>
</evidence>
<dbReference type="EMBL" id="BAABME010011607">
    <property type="protein sequence ID" value="GAA0184029.1"/>
    <property type="molecule type" value="Genomic_DNA"/>
</dbReference>
<proteinExistence type="predicted"/>
<gene>
    <name evidence="3" type="ORF">LIER_31343</name>
</gene>
<dbReference type="Pfam" id="PF07727">
    <property type="entry name" value="RVT_2"/>
    <property type="match status" value="1"/>
</dbReference>
<comment type="caution">
    <text evidence="3">The sequence shown here is derived from an EMBL/GenBank/DDBJ whole genome shotgun (WGS) entry which is preliminary data.</text>
</comment>
<evidence type="ECO:0000259" key="2">
    <source>
        <dbReference type="Pfam" id="PF07727"/>
    </source>
</evidence>
<protein>
    <recommendedName>
        <fullName evidence="2">Reverse transcriptase Ty1/copia-type domain-containing protein</fullName>
    </recommendedName>
</protein>